<feature type="compositionally biased region" description="Low complexity" evidence="1">
    <location>
        <begin position="116"/>
        <end position="129"/>
    </location>
</feature>
<feature type="region of interest" description="Disordered" evidence="1">
    <location>
        <begin position="183"/>
        <end position="225"/>
    </location>
</feature>
<dbReference type="EMBL" id="JAPQKR010000005">
    <property type="protein sequence ID" value="KAJ5216660.1"/>
    <property type="molecule type" value="Genomic_DNA"/>
</dbReference>
<dbReference type="Proteomes" id="UP001150904">
    <property type="component" value="Unassembled WGS sequence"/>
</dbReference>
<feature type="compositionally biased region" description="Pro residues" evidence="1">
    <location>
        <begin position="186"/>
        <end position="195"/>
    </location>
</feature>
<dbReference type="RefSeq" id="XP_058312473.1">
    <property type="nucleotide sequence ID" value="XM_058450129.1"/>
</dbReference>
<reference evidence="2" key="2">
    <citation type="journal article" date="2023" name="IMA Fungus">
        <title>Comparative genomic study of the Penicillium genus elucidates a diverse pangenome and 15 lateral gene transfer events.</title>
        <authorList>
            <person name="Petersen C."/>
            <person name="Sorensen T."/>
            <person name="Nielsen M.R."/>
            <person name="Sondergaard T.E."/>
            <person name="Sorensen J.L."/>
            <person name="Fitzpatrick D.A."/>
            <person name="Frisvad J.C."/>
            <person name="Nielsen K.L."/>
        </authorList>
    </citation>
    <scope>NUCLEOTIDE SEQUENCE</scope>
    <source>
        <strain evidence="2">IBT 15544</strain>
    </source>
</reference>
<evidence type="ECO:0000313" key="2">
    <source>
        <dbReference type="EMBL" id="KAJ5216660.1"/>
    </source>
</evidence>
<gene>
    <name evidence="2" type="ORF">N7498_003067</name>
</gene>
<protein>
    <submittedName>
        <fullName evidence="2">Uncharacterized protein</fullName>
    </submittedName>
</protein>
<evidence type="ECO:0000313" key="3">
    <source>
        <dbReference type="Proteomes" id="UP001150904"/>
    </source>
</evidence>
<evidence type="ECO:0000256" key="1">
    <source>
        <dbReference type="SAM" id="MobiDB-lite"/>
    </source>
</evidence>
<dbReference type="GeneID" id="83177430"/>
<reference evidence="2" key="1">
    <citation type="submission" date="2022-12" db="EMBL/GenBank/DDBJ databases">
        <authorList>
            <person name="Petersen C."/>
        </authorList>
    </citation>
    <scope>NUCLEOTIDE SEQUENCE</scope>
    <source>
        <strain evidence="2">IBT 15544</strain>
    </source>
</reference>
<organism evidence="2 3">
    <name type="scientific">Penicillium cinerascens</name>
    <dbReference type="NCBI Taxonomy" id="70096"/>
    <lineage>
        <taxon>Eukaryota</taxon>
        <taxon>Fungi</taxon>
        <taxon>Dikarya</taxon>
        <taxon>Ascomycota</taxon>
        <taxon>Pezizomycotina</taxon>
        <taxon>Eurotiomycetes</taxon>
        <taxon>Eurotiomycetidae</taxon>
        <taxon>Eurotiales</taxon>
        <taxon>Aspergillaceae</taxon>
        <taxon>Penicillium</taxon>
    </lineage>
</organism>
<dbReference type="OrthoDB" id="9332038at2759"/>
<proteinExistence type="predicted"/>
<accession>A0A9W9NB70</accession>
<feature type="region of interest" description="Disordered" evidence="1">
    <location>
        <begin position="1"/>
        <end position="134"/>
    </location>
</feature>
<name>A0A9W9NB70_9EURO</name>
<keyword evidence="3" id="KW-1185">Reference proteome</keyword>
<comment type="caution">
    <text evidence="2">The sequence shown here is derived from an EMBL/GenBank/DDBJ whole genome shotgun (WGS) entry which is preliminary data.</text>
</comment>
<sequence>MAEPSLNHFPMPGNGGAGLAQPAANGGNHPTVGARASRKSISSGAFAPTSASARRASLSARKVSTDPSRDPNNFLRPRGTQPDSGRDEPKVPSSVRSLKAKSFQPTAREPPGAYLTASGTSDHSRSSSTNAVRTPVKNTTGTLLHNAHSSCSSSKRMSVMPHATGLGARTISPTDARRMKRMSIAPPAPPMPHTPPTQTEPLPVRPLSSNSIPFLPPKKKHHPIL</sequence>
<feature type="compositionally biased region" description="Low complexity" evidence="1">
    <location>
        <begin position="50"/>
        <end position="61"/>
    </location>
</feature>
<dbReference type="AlphaFoldDB" id="A0A9W9NB70"/>